<sequence length="249" mass="27227">MTMSTSIEDIIKDIVEDVVENIQDVIEEELLPAIEDAVGDIAEQVQDALEEAGICFAAGSMIATPDGEVAVETLSIGDRVMTASGEQVAVKWIGHQTFRPVASGSEKLRPVRISAGALEPGKPNRDLVLTASHGVIIDGLVINAGALVNHGTIDYVSWNELPDTVTYYHIETENHEVILANGTEAETYVDYIERKAFDNYAEYVALYGNETRIVEMPRHRISARRLLPLALRLRLGIDMDSVPEIAKTA</sequence>
<dbReference type="KEGG" id="hbh:E4T21_09140"/>
<dbReference type="Proteomes" id="UP000324285">
    <property type="component" value="Chromosome"/>
</dbReference>
<dbReference type="Gene3D" id="2.170.16.10">
    <property type="entry name" value="Hedgehog/Intein (Hint) domain"/>
    <property type="match status" value="1"/>
</dbReference>
<dbReference type="InterPro" id="IPR028992">
    <property type="entry name" value="Hedgehog/Intein_dom"/>
</dbReference>
<dbReference type="SUPFAM" id="SSF51294">
    <property type="entry name" value="Hedgehog/intein (Hint) domain"/>
    <property type="match status" value="1"/>
</dbReference>
<dbReference type="AlphaFoldDB" id="A0A5C1NGC9"/>
<protein>
    <submittedName>
        <fullName evidence="2">Hint domain-containing protein</fullName>
    </submittedName>
</protein>
<dbReference type="OrthoDB" id="6167597at2"/>
<proteinExistence type="predicted"/>
<dbReference type="EMBL" id="CP038437">
    <property type="protein sequence ID" value="QEM81693.1"/>
    <property type="molecule type" value="Genomic_DNA"/>
</dbReference>
<evidence type="ECO:0000313" key="2">
    <source>
        <dbReference type="EMBL" id="QEM81693.1"/>
    </source>
</evidence>
<reference evidence="2" key="1">
    <citation type="submission" date="2021-02" db="EMBL/GenBank/DDBJ databases">
        <title>Strain Y2R2, a novel species of the genus Halomonas.</title>
        <authorList>
            <person name="Huang H."/>
        </authorList>
    </citation>
    <scope>NUCLEOTIDE SEQUENCE</scope>
    <source>
        <strain evidence="2">Y2R2</strain>
    </source>
</reference>
<name>A0A5C1NGC9_9GAMM</name>
<accession>A0A5C1NGC9</accession>
<organism evidence="2 3">
    <name type="scientific">Halomonas binhaiensis</name>
    <dbReference type="NCBI Taxonomy" id="2562282"/>
    <lineage>
        <taxon>Bacteria</taxon>
        <taxon>Pseudomonadati</taxon>
        <taxon>Pseudomonadota</taxon>
        <taxon>Gammaproteobacteria</taxon>
        <taxon>Oceanospirillales</taxon>
        <taxon>Halomonadaceae</taxon>
        <taxon>Halomonas</taxon>
    </lineage>
</organism>
<feature type="domain" description="Hedgehog/Intein (Hint)" evidence="1">
    <location>
        <begin position="54"/>
        <end position="190"/>
    </location>
</feature>
<evidence type="ECO:0000313" key="3">
    <source>
        <dbReference type="Proteomes" id="UP000324285"/>
    </source>
</evidence>
<evidence type="ECO:0000259" key="1">
    <source>
        <dbReference type="Pfam" id="PF13403"/>
    </source>
</evidence>
<gene>
    <name evidence="2" type="ORF">E4T21_09140</name>
</gene>
<dbReference type="InterPro" id="IPR036844">
    <property type="entry name" value="Hint_dom_sf"/>
</dbReference>
<dbReference type="Pfam" id="PF13403">
    <property type="entry name" value="Hint_2"/>
    <property type="match status" value="1"/>
</dbReference>
<keyword evidence="3" id="KW-1185">Reference proteome</keyword>